<sequence>MILPLIILYVVTLVYLAITERFRNFASLIGLQGWLLFAVALVRLHAINPAELAFICLETLLFKGILVPGLLFAVIRRTKINRVSRSGSTQSGSLLLSLVALAVSASVTYYIADTTIDLVFFGVAFYSLLSGLILIVMRRRIFSHMVGFLVIENGVFLFSTAIGVEMPLLINFAILLDILISVLMLGIFFTKIDGKLHADDADSLTNVKD</sequence>
<evidence type="ECO:0000256" key="3">
    <source>
        <dbReference type="ARBA" id="ARBA00022692"/>
    </source>
</evidence>
<protein>
    <recommendedName>
        <fullName evidence="11">Hydrogenase</fullName>
    </recommendedName>
</protein>
<keyword evidence="4 6" id="KW-1133">Transmembrane helix</keyword>
<keyword evidence="3 6" id="KW-0812">Transmembrane</keyword>
<feature type="transmembrane region" description="Helical" evidence="6">
    <location>
        <begin position="6"/>
        <end position="22"/>
    </location>
</feature>
<evidence type="ECO:0000256" key="2">
    <source>
        <dbReference type="ARBA" id="ARBA00022475"/>
    </source>
</evidence>
<dbReference type="Proteomes" id="UP000323567">
    <property type="component" value="Unassembled WGS sequence"/>
</dbReference>
<feature type="transmembrane region" description="Helical" evidence="6">
    <location>
        <begin position="168"/>
        <end position="189"/>
    </location>
</feature>
<dbReference type="PANTHER" id="PTHR38601:SF1">
    <property type="entry name" value="HYDROGENASE-4 COMPONENT E"/>
    <property type="match status" value="1"/>
</dbReference>
<evidence type="ECO:0000256" key="6">
    <source>
        <dbReference type="SAM" id="Phobius"/>
    </source>
</evidence>
<evidence type="ECO:0000313" key="9">
    <source>
        <dbReference type="Proteomes" id="UP000322658"/>
    </source>
</evidence>
<proteinExistence type="predicted"/>
<evidence type="ECO:0000313" key="10">
    <source>
        <dbReference type="Proteomes" id="UP000323567"/>
    </source>
</evidence>
<feature type="transmembrane region" description="Helical" evidence="6">
    <location>
        <begin position="118"/>
        <end position="137"/>
    </location>
</feature>
<feature type="transmembrane region" description="Helical" evidence="6">
    <location>
        <begin position="94"/>
        <end position="112"/>
    </location>
</feature>
<dbReference type="RefSeq" id="WP_015547605.1">
    <property type="nucleotide sequence ID" value="NZ_AP031448.1"/>
</dbReference>
<evidence type="ECO:0000256" key="4">
    <source>
        <dbReference type="ARBA" id="ARBA00022989"/>
    </source>
</evidence>
<feature type="transmembrane region" description="Helical" evidence="6">
    <location>
        <begin position="29"/>
        <end position="46"/>
    </location>
</feature>
<evidence type="ECO:0008006" key="11">
    <source>
        <dbReference type="Google" id="ProtNLM"/>
    </source>
</evidence>
<dbReference type="InterPro" id="IPR038730">
    <property type="entry name" value="HyfE-like"/>
</dbReference>
<keyword evidence="5 6" id="KW-0472">Membrane</keyword>
<comment type="caution">
    <text evidence="8">The sequence shown here is derived from an EMBL/GenBank/DDBJ whole genome shotgun (WGS) entry which is preliminary data.</text>
</comment>
<evidence type="ECO:0000313" key="7">
    <source>
        <dbReference type="EMBL" id="KAA2370061.1"/>
    </source>
</evidence>
<feature type="transmembrane region" description="Helical" evidence="6">
    <location>
        <begin position="144"/>
        <end position="162"/>
    </location>
</feature>
<organism evidence="8 9">
    <name type="scientific">Alistipes shahii</name>
    <dbReference type="NCBI Taxonomy" id="328814"/>
    <lineage>
        <taxon>Bacteria</taxon>
        <taxon>Pseudomonadati</taxon>
        <taxon>Bacteroidota</taxon>
        <taxon>Bacteroidia</taxon>
        <taxon>Bacteroidales</taxon>
        <taxon>Rikenellaceae</taxon>
        <taxon>Alistipes</taxon>
    </lineage>
</organism>
<dbReference type="PANTHER" id="PTHR38601">
    <property type="entry name" value="HYDROGENASE-4 COMPONENT E"/>
    <property type="match status" value="1"/>
</dbReference>
<evidence type="ECO:0000256" key="5">
    <source>
        <dbReference type="ARBA" id="ARBA00023136"/>
    </source>
</evidence>
<evidence type="ECO:0000256" key="1">
    <source>
        <dbReference type="ARBA" id="ARBA00004651"/>
    </source>
</evidence>
<dbReference type="EMBL" id="VVXJ01000011">
    <property type="protein sequence ID" value="KAA2376070.1"/>
    <property type="molecule type" value="Genomic_DNA"/>
</dbReference>
<dbReference type="EMBL" id="VVXK01000010">
    <property type="protein sequence ID" value="KAA2370061.1"/>
    <property type="molecule type" value="Genomic_DNA"/>
</dbReference>
<feature type="transmembrane region" description="Helical" evidence="6">
    <location>
        <begin position="52"/>
        <end position="74"/>
    </location>
</feature>
<comment type="subcellular location">
    <subcellularLocation>
        <location evidence="1">Cell membrane</location>
        <topology evidence="1">Multi-pass membrane protein</topology>
    </subcellularLocation>
</comment>
<accession>A0A5B3GRK2</accession>
<dbReference type="GO" id="GO:0005886">
    <property type="term" value="C:plasma membrane"/>
    <property type="evidence" value="ECO:0007669"/>
    <property type="project" value="UniProtKB-SubCell"/>
</dbReference>
<keyword evidence="2" id="KW-1003">Cell membrane</keyword>
<evidence type="ECO:0000313" key="8">
    <source>
        <dbReference type="EMBL" id="KAA2376070.1"/>
    </source>
</evidence>
<name>A0A5B3GRK2_9BACT</name>
<dbReference type="GeneID" id="92757768"/>
<reference evidence="9 10" key="1">
    <citation type="journal article" date="2019" name="Nat. Med.">
        <title>A library of human gut bacterial isolates paired with longitudinal multiomics data enables mechanistic microbiome research.</title>
        <authorList>
            <person name="Poyet M."/>
            <person name="Groussin M."/>
            <person name="Gibbons S.M."/>
            <person name="Avila-Pacheco J."/>
            <person name="Jiang X."/>
            <person name="Kearney S.M."/>
            <person name="Perrotta A.R."/>
            <person name="Berdy B."/>
            <person name="Zhao S."/>
            <person name="Lieberman T.D."/>
            <person name="Swanson P.K."/>
            <person name="Smith M."/>
            <person name="Roesemann S."/>
            <person name="Alexander J.E."/>
            <person name="Rich S.A."/>
            <person name="Livny J."/>
            <person name="Vlamakis H."/>
            <person name="Clish C."/>
            <person name="Bullock K."/>
            <person name="Deik A."/>
            <person name="Scott J."/>
            <person name="Pierce K.A."/>
            <person name="Xavier R.J."/>
            <person name="Alm E.J."/>
        </authorList>
    </citation>
    <scope>NUCLEOTIDE SEQUENCE [LARGE SCALE GENOMIC DNA]</scope>
    <source>
        <strain evidence="8 9">BIOML-A1</strain>
        <strain evidence="7 10">BIOML-A2</strain>
    </source>
</reference>
<dbReference type="Proteomes" id="UP000322658">
    <property type="component" value="Unassembled WGS sequence"/>
</dbReference>
<dbReference type="AlphaFoldDB" id="A0A5B3GRK2"/>
<gene>
    <name evidence="8" type="ORF">F2Y07_06460</name>
    <name evidence="7" type="ORF">F2Y13_08300</name>
</gene>